<protein>
    <submittedName>
        <fullName evidence="1">Uncharacterized protein</fullName>
    </submittedName>
</protein>
<sequence length="93" mass="10824">MATFAAFLRKRDFFLPDDEDDYWPDESFDPYRGITFGASCPNDGALTVEILVDGRWHVRDMEEEEDDDWDYSLDSVCKYAHAVIDEWMANSEG</sequence>
<name>A0A7S7YEJ3_9VIRU</name>
<reference evidence="1 2" key="1">
    <citation type="submission" date="2020-09" db="EMBL/GenBank/DDBJ databases">
        <authorList>
            <person name="Zhang R."/>
            <person name="Garcia K."/>
            <person name="Ogata H."/>
        </authorList>
    </citation>
    <scope>NUCLEOTIDE SEQUENCE [LARGE SCALE GENOMIC DNA]</scope>
    <source>
        <strain evidence="2">stheno</strain>
    </source>
</reference>
<dbReference type="Proteomes" id="UP001162098">
    <property type="component" value="Segment"/>
</dbReference>
<organism evidence="1 2">
    <name type="scientific">Medusavirus stheno T3</name>
    <dbReference type="NCBI Taxonomy" id="3069717"/>
    <lineage>
        <taxon>Viruses</taxon>
        <taxon>Varidnaviria</taxon>
        <taxon>Bamfordvirae</taxon>
        <taxon>Nucleocytoviricota</taxon>
        <taxon>Megaviricetes</taxon>
        <taxon>Mamonoviridae</taxon>
        <taxon>Medusavirus</taxon>
        <taxon>Medusavirus sthenus</taxon>
    </lineage>
</organism>
<proteinExistence type="predicted"/>
<keyword evidence="2" id="KW-1185">Reference proteome</keyword>
<dbReference type="EMBL" id="MW018138">
    <property type="protein sequence ID" value="QPB44328.1"/>
    <property type="molecule type" value="Genomic_DNA"/>
</dbReference>
<dbReference type="KEGG" id="vg:80543524"/>
<accession>A0A7S7YEJ3</accession>
<evidence type="ECO:0000313" key="2">
    <source>
        <dbReference type="Proteomes" id="UP001162098"/>
    </source>
</evidence>
<evidence type="ECO:0000313" key="1">
    <source>
        <dbReference type="EMBL" id="QPB44328.1"/>
    </source>
</evidence>